<reference evidence="1 2" key="1">
    <citation type="submission" date="2020-04" db="EMBL/GenBank/DDBJ databases">
        <authorList>
            <person name="Liu S."/>
        </authorList>
    </citation>
    <scope>NUCLEOTIDE SEQUENCE [LARGE SCALE GENOMIC DNA]</scope>
    <source>
        <strain evidence="1 2">CGMCC 1.15091</strain>
    </source>
</reference>
<keyword evidence="1" id="KW-0436">Ligase</keyword>
<comment type="caution">
    <text evidence="1">The sequence shown here is derived from an EMBL/GenBank/DDBJ whole genome shotgun (WGS) entry which is preliminary data.</text>
</comment>
<protein>
    <submittedName>
        <fullName evidence="1">Tryptophan--tRNA ligase</fullName>
    </submittedName>
</protein>
<evidence type="ECO:0000313" key="1">
    <source>
        <dbReference type="EMBL" id="NKX52102.1"/>
    </source>
</evidence>
<keyword evidence="2" id="KW-1185">Reference proteome</keyword>
<dbReference type="Gene3D" id="3.40.50.620">
    <property type="entry name" value="HUPs"/>
    <property type="match status" value="1"/>
</dbReference>
<dbReference type="Proteomes" id="UP000523795">
    <property type="component" value="Unassembled WGS sequence"/>
</dbReference>
<sequence length="94" mass="10331">LLTIYSSLSGKSVEQLVAEYEGRMYGHLKVDLAELVVGTLTPIQQRAQELLDDPAELDRLLARGAEEARSIASATLGDVYDEVGFLRPGSLRQR</sequence>
<organism evidence="1 2">
    <name type="scientific">Arthrobacter deserti</name>
    <dbReference type="NCBI Taxonomy" id="1742687"/>
    <lineage>
        <taxon>Bacteria</taxon>
        <taxon>Bacillati</taxon>
        <taxon>Actinomycetota</taxon>
        <taxon>Actinomycetes</taxon>
        <taxon>Micrococcales</taxon>
        <taxon>Micrococcaceae</taxon>
        <taxon>Arthrobacter</taxon>
    </lineage>
</organism>
<accession>A0ABX1JS11</accession>
<dbReference type="GO" id="GO:0016874">
    <property type="term" value="F:ligase activity"/>
    <property type="evidence" value="ECO:0007669"/>
    <property type="project" value="UniProtKB-KW"/>
</dbReference>
<dbReference type="SUPFAM" id="SSF52374">
    <property type="entry name" value="Nucleotidylyl transferase"/>
    <property type="match status" value="1"/>
</dbReference>
<dbReference type="InterPro" id="IPR050203">
    <property type="entry name" value="Trp-tRNA_synthetase"/>
</dbReference>
<dbReference type="PANTHER" id="PTHR43766">
    <property type="entry name" value="TRYPTOPHAN--TRNA LIGASE, MITOCHONDRIAL"/>
    <property type="match status" value="1"/>
</dbReference>
<dbReference type="PANTHER" id="PTHR43766:SF1">
    <property type="entry name" value="TRYPTOPHAN--TRNA LIGASE, MITOCHONDRIAL"/>
    <property type="match status" value="1"/>
</dbReference>
<name>A0ABX1JS11_9MICC</name>
<dbReference type="InterPro" id="IPR014729">
    <property type="entry name" value="Rossmann-like_a/b/a_fold"/>
</dbReference>
<proteinExistence type="predicted"/>
<dbReference type="EMBL" id="JAAZSR010000406">
    <property type="protein sequence ID" value="NKX52102.1"/>
    <property type="molecule type" value="Genomic_DNA"/>
</dbReference>
<gene>
    <name evidence="1" type="ORF">HER39_16320</name>
</gene>
<dbReference type="Gene3D" id="1.10.240.10">
    <property type="entry name" value="Tyrosyl-Transfer RNA Synthetase"/>
    <property type="match status" value="1"/>
</dbReference>
<feature type="non-terminal residue" evidence="1">
    <location>
        <position position="1"/>
    </location>
</feature>
<evidence type="ECO:0000313" key="2">
    <source>
        <dbReference type="Proteomes" id="UP000523795"/>
    </source>
</evidence>